<dbReference type="Proteomes" id="UP000077881">
    <property type="component" value="Unassembled WGS sequence"/>
</dbReference>
<dbReference type="EMBL" id="LDJR01000037">
    <property type="protein sequence ID" value="OAK72556.1"/>
    <property type="molecule type" value="Genomic_DNA"/>
</dbReference>
<dbReference type="PATRIC" id="fig|217031.6.peg.1728"/>
<organism evidence="3 4">
    <name type="scientific">Lederbergia galactosidilytica</name>
    <dbReference type="NCBI Taxonomy" id="217031"/>
    <lineage>
        <taxon>Bacteria</taxon>
        <taxon>Bacillati</taxon>
        <taxon>Bacillota</taxon>
        <taxon>Bacilli</taxon>
        <taxon>Bacillales</taxon>
        <taxon>Bacillaceae</taxon>
        <taxon>Lederbergia</taxon>
    </lineage>
</organism>
<evidence type="ECO:0000313" key="3">
    <source>
        <dbReference type="EMBL" id="OAK72556.1"/>
    </source>
</evidence>
<protein>
    <recommendedName>
        <fullName evidence="2">Flagellar hook-length control protein-like C-terminal domain-containing protein</fullName>
    </recommendedName>
</protein>
<evidence type="ECO:0000313" key="4">
    <source>
        <dbReference type="Proteomes" id="UP000077881"/>
    </source>
</evidence>
<dbReference type="RefSeq" id="WP_064467934.1">
    <property type="nucleotide sequence ID" value="NZ_LDJR01000037.1"/>
</dbReference>
<dbReference type="Gene3D" id="3.30.750.140">
    <property type="match status" value="1"/>
</dbReference>
<dbReference type="STRING" id="217031.ABB05_08170"/>
<evidence type="ECO:0000259" key="2">
    <source>
        <dbReference type="Pfam" id="PF02120"/>
    </source>
</evidence>
<dbReference type="AlphaFoldDB" id="A0A177ZX94"/>
<comment type="caution">
    <text evidence="3">The sequence shown here is derived from an EMBL/GenBank/DDBJ whole genome shotgun (WGS) entry which is preliminary data.</text>
</comment>
<evidence type="ECO:0000256" key="1">
    <source>
        <dbReference type="SAM" id="MobiDB-lite"/>
    </source>
</evidence>
<reference evidence="3 4" key="1">
    <citation type="submission" date="2015-05" db="EMBL/GenBank/DDBJ databases">
        <title>Comparison of genome.</title>
        <authorList>
            <person name="Zheng Z."/>
            <person name="Sun M."/>
        </authorList>
    </citation>
    <scope>NUCLEOTIDE SEQUENCE [LARGE SCALE GENOMIC DNA]</scope>
    <source>
        <strain evidence="3 4">G25-74</strain>
    </source>
</reference>
<proteinExistence type="predicted"/>
<feature type="compositionally biased region" description="Basic and acidic residues" evidence="1">
    <location>
        <begin position="382"/>
        <end position="399"/>
    </location>
</feature>
<dbReference type="InterPro" id="IPR038610">
    <property type="entry name" value="FliK-like_C_sf"/>
</dbReference>
<gene>
    <name evidence="3" type="ORF">ABB05_08170</name>
</gene>
<dbReference type="CDD" id="cd17470">
    <property type="entry name" value="T3SS_Flik_C"/>
    <property type="match status" value="1"/>
</dbReference>
<keyword evidence="4" id="KW-1185">Reference proteome</keyword>
<name>A0A177ZX94_9BACI</name>
<feature type="domain" description="Flagellar hook-length control protein-like C-terminal" evidence="2">
    <location>
        <begin position="301"/>
        <end position="371"/>
    </location>
</feature>
<dbReference type="PANTHER" id="PTHR37533:SF2">
    <property type="entry name" value="FLAGELLAR HOOK-LENGTH CONTROL PROTEIN"/>
    <property type="match status" value="1"/>
</dbReference>
<dbReference type="InterPro" id="IPR052563">
    <property type="entry name" value="FliK"/>
</dbReference>
<dbReference type="OrthoDB" id="2112988at2"/>
<dbReference type="Pfam" id="PF02120">
    <property type="entry name" value="Flg_hook"/>
    <property type="match status" value="1"/>
</dbReference>
<sequence>MKINTVEISPGMLGISMLETTATSDFTMVLGSFMNENQAATEDISPVQTEEINSPLEKLLVLMNEEETDLKLPSDDQRSDDFDINIMLMEQFPELEMTFSQIVSWLEQKIDFQLSEDQQNNVLIMSKNIFQALNELEPADWLVIPQEPIFTMIKLEKSLQSLSKQLPLSPKDMGQLIELETLVQSLKEKVQQLSNTELFKEAIPKAFNKVNEQIIQQPMLLKGQSYNSTRNHIDLSQPVQLNLNNEVPQELVGSLDSMRNVGKDQLDLQKPLEQQPAFRGFVRELSNIMGRANFNQIAHTAKLTIRLYPEELGSLRVELLQKDGMMTAKFLASSSTAKEMLEVQMHSLRQAFSQQNIQVDRIEVTYGDSSQLKYTNQNGQHEQGRENRQEFQEQDKQPDSESSFQETMNQFIFEKEV</sequence>
<dbReference type="PANTHER" id="PTHR37533">
    <property type="entry name" value="FLAGELLAR HOOK-LENGTH CONTROL PROTEIN"/>
    <property type="match status" value="1"/>
</dbReference>
<feature type="region of interest" description="Disordered" evidence="1">
    <location>
        <begin position="374"/>
        <end position="404"/>
    </location>
</feature>
<accession>A0A177ZX94</accession>
<dbReference type="InterPro" id="IPR021136">
    <property type="entry name" value="Flagellar_hook_control-like_C"/>
</dbReference>